<evidence type="ECO:0000313" key="1">
    <source>
        <dbReference type="EMBL" id="KAJ1193096.1"/>
    </source>
</evidence>
<protein>
    <submittedName>
        <fullName evidence="1">Uncharacterized protein</fullName>
    </submittedName>
</protein>
<organism evidence="1 2">
    <name type="scientific">Pleurodeles waltl</name>
    <name type="common">Iberian ribbed newt</name>
    <dbReference type="NCBI Taxonomy" id="8319"/>
    <lineage>
        <taxon>Eukaryota</taxon>
        <taxon>Metazoa</taxon>
        <taxon>Chordata</taxon>
        <taxon>Craniata</taxon>
        <taxon>Vertebrata</taxon>
        <taxon>Euteleostomi</taxon>
        <taxon>Amphibia</taxon>
        <taxon>Batrachia</taxon>
        <taxon>Caudata</taxon>
        <taxon>Salamandroidea</taxon>
        <taxon>Salamandridae</taxon>
        <taxon>Pleurodelinae</taxon>
        <taxon>Pleurodeles</taxon>
    </lineage>
</organism>
<dbReference type="EMBL" id="JANPWB010000004">
    <property type="protein sequence ID" value="KAJ1193096.1"/>
    <property type="molecule type" value="Genomic_DNA"/>
</dbReference>
<gene>
    <name evidence="1" type="ORF">NDU88_002401</name>
</gene>
<name>A0AAV7UWX9_PLEWA</name>
<dbReference type="AlphaFoldDB" id="A0AAV7UWX9"/>
<dbReference type="Proteomes" id="UP001066276">
    <property type="component" value="Chromosome 2_2"/>
</dbReference>
<evidence type="ECO:0000313" key="2">
    <source>
        <dbReference type="Proteomes" id="UP001066276"/>
    </source>
</evidence>
<proteinExistence type="predicted"/>
<comment type="caution">
    <text evidence="1">The sequence shown here is derived from an EMBL/GenBank/DDBJ whole genome shotgun (WGS) entry which is preliminary data.</text>
</comment>
<sequence length="84" mass="8812">MGTGPLGLRLPGCSPKACLRTALTAQAAREARAAGVLCATNTEEAAVRYDCRSSLQGRVKRTPLSLGVIVCSHSAPPRLHRQGE</sequence>
<keyword evidence="2" id="KW-1185">Reference proteome</keyword>
<accession>A0AAV7UWX9</accession>
<reference evidence="1" key="1">
    <citation type="journal article" date="2022" name="bioRxiv">
        <title>Sequencing and chromosome-scale assembly of the giantPleurodeles waltlgenome.</title>
        <authorList>
            <person name="Brown T."/>
            <person name="Elewa A."/>
            <person name="Iarovenko S."/>
            <person name="Subramanian E."/>
            <person name="Araus A.J."/>
            <person name="Petzold A."/>
            <person name="Susuki M."/>
            <person name="Suzuki K.-i.T."/>
            <person name="Hayashi T."/>
            <person name="Toyoda A."/>
            <person name="Oliveira C."/>
            <person name="Osipova E."/>
            <person name="Leigh N.D."/>
            <person name="Simon A."/>
            <person name="Yun M.H."/>
        </authorList>
    </citation>
    <scope>NUCLEOTIDE SEQUENCE</scope>
    <source>
        <strain evidence="1">20211129_DDA</strain>
        <tissue evidence="1">Liver</tissue>
    </source>
</reference>